<reference evidence="4" key="1">
    <citation type="submission" date="2017-09" db="EMBL/GenBank/DDBJ databases">
        <title>Metaegenomics of thermophilic ammonia-oxidizing enrichment culture.</title>
        <authorList>
            <person name="Kato S."/>
            <person name="Suzuki K."/>
        </authorList>
    </citation>
    <scope>NUCLEOTIDE SEQUENCE [LARGE SCALE GENOMIC DNA]</scope>
</reference>
<evidence type="ECO:0000256" key="2">
    <source>
        <dbReference type="HAMAP-Rule" id="MF_00055"/>
    </source>
</evidence>
<evidence type="ECO:0000313" key="4">
    <source>
        <dbReference type="Proteomes" id="UP000236173"/>
    </source>
</evidence>
<dbReference type="Proteomes" id="UP000236173">
    <property type="component" value="Unassembled WGS sequence"/>
</dbReference>
<dbReference type="InterPro" id="IPR002737">
    <property type="entry name" value="MEMO1_fam"/>
</dbReference>
<dbReference type="AlphaFoldDB" id="A0A2H5XA91"/>
<accession>A0A2H5XA91</accession>
<dbReference type="CDD" id="cd07361">
    <property type="entry name" value="MEMO_like"/>
    <property type="match status" value="1"/>
</dbReference>
<comment type="similarity">
    <text evidence="1 2">Belongs to the MEMO1 family.</text>
</comment>
<organism evidence="3 4">
    <name type="scientific">Candidatus Fervidibacter japonicus</name>
    <dbReference type="NCBI Taxonomy" id="2035412"/>
    <lineage>
        <taxon>Bacteria</taxon>
        <taxon>Candidatus Fervidibacterota</taxon>
        <taxon>Candidatus Fervidibacter</taxon>
    </lineage>
</organism>
<dbReference type="PANTHER" id="PTHR11060:SF0">
    <property type="entry name" value="PROTEIN MEMO1"/>
    <property type="match status" value="1"/>
</dbReference>
<dbReference type="NCBIfam" id="TIGR04336">
    <property type="entry name" value="AmmeMemoSam_B"/>
    <property type="match status" value="1"/>
</dbReference>
<dbReference type="EMBL" id="BEHT01000005">
    <property type="protein sequence ID" value="GBC98027.1"/>
    <property type="molecule type" value="Genomic_DNA"/>
</dbReference>
<evidence type="ECO:0000313" key="3">
    <source>
        <dbReference type="EMBL" id="GBC98027.1"/>
    </source>
</evidence>
<proteinExistence type="inferred from homology"/>
<dbReference type="Pfam" id="PF01875">
    <property type="entry name" value="Memo"/>
    <property type="match status" value="1"/>
</dbReference>
<gene>
    <name evidence="3" type="ORF">HRbin17_00522</name>
</gene>
<dbReference type="HAMAP" id="MF_00055">
    <property type="entry name" value="MEMO1"/>
    <property type="match status" value="1"/>
</dbReference>
<sequence>MVRPMCVAGLFYPQEPRALRHLLEQCFTHRLGPGELPTLNERGERRIVGLIVPHAGYVYSGMTAARAYAALAKDGIPQVAVIFAPAHYRLGAPFAVWTKGAWETPLGSVRVAEEVAAALVAADAGYAEDFAPHLGAQGQWGTLGHGEHSIEVQLPFLQFVFGDRTPAVVPIAVSSHDLVTLQRAGTVLGEVITNLGVDAVLIASCDFSHYEPHTIAEQRDGETLKRLIALDTDGVWEAVKRYPSQSDVLVAIPVVEAAKVLGATEGVILGYSTSGQITGDLGQVVGYGAAALMCSARHS</sequence>
<dbReference type="SUPFAM" id="SSF53213">
    <property type="entry name" value="LigB-like"/>
    <property type="match status" value="1"/>
</dbReference>
<evidence type="ECO:0000256" key="1">
    <source>
        <dbReference type="ARBA" id="ARBA00006315"/>
    </source>
</evidence>
<dbReference type="PANTHER" id="PTHR11060">
    <property type="entry name" value="PROTEIN MEMO1"/>
    <property type="match status" value="1"/>
</dbReference>
<comment type="caution">
    <text evidence="3">The sequence shown here is derived from an EMBL/GenBank/DDBJ whole genome shotgun (WGS) entry which is preliminary data.</text>
</comment>
<dbReference type="Gene3D" id="3.40.830.10">
    <property type="entry name" value="LigB-like"/>
    <property type="match status" value="1"/>
</dbReference>
<name>A0A2H5XA91_9BACT</name>
<protein>
    <recommendedName>
        <fullName evidence="2">MEMO1 family protein HRbin17_00522</fullName>
    </recommendedName>
</protein>